<keyword evidence="10" id="KW-0809">Transit peptide</keyword>
<keyword evidence="15" id="KW-1185">Reference proteome</keyword>
<comment type="subunit">
    <text evidence="5">Homotetramer.</text>
</comment>
<evidence type="ECO:0000256" key="4">
    <source>
        <dbReference type="ARBA" id="ARBA00008954"/>
    </source>
</evidence>
<dbReference type="GO" id="GO:0009853">
    <property type="term" value="P:photorespiration"/>
    <property type="evidence" value="ECO:0007669"/>
    <property type="project" value="UniProtKB-KW"/>
</dbReference>
<keyword evidence="7" id="KW-0032">Aminotransferase</keyword>
<dbReference type="GO" id="GO:0019481">
    <property type="term" value="P:L-alanine catabolic process, by transamination"/>
    <property type="evidence" value="ECO:0007669"/>
    <property type="project" value="TreeGrafter"/>
</dbReference>
<dbReference type="CDD" id="cd00610">
    <property type="entry name" value="OAT_like"/>
    <property type="match status" value="1"/>
</dbReference>
<evidence type="ECO:0000256" key="10">
    <source>
        <dbReference type="ARBA" id="ARBA00022946"/>
    </source>
</evidence>
<proteinExistence type="inferred from homology"/>
<evidence type="ECO:0000313" key="15">
    <source>
        <dbReference type="Proteomes" id="UP001157006"/>
    </source>
</evidence>
<dbReference type="PANTHER" id="PTHR45688:SF3">
    <property type="entry name" value="ALANINE--GLYOXYLATE AMINOTRANSFERASE 2, MITOCHONDRIAL"/>
    <property type="match status" value="1"/>
</dbReference>
<evidence type="ECO:0000256" key="12">
    <source>
        <dbReference type="ARBA" id="ARBA00023238"/>
    </source>
</evidence>
<comment type="subcellular location">
    <subcellularLocation>
        <location evidence="3">Mitochondrion</location>
    </subcellularLocation>
</comment>
<dbReference type="InterPro" id="IPR015421">
    <property type="entry name" value="PyrdxlP-dep_Trfase_major"/>
</dbReference>
<dbReference type="InterPro" id="IPR049704">
    <property type="entry name" value="Aminotrans_3_PPA_site"/>
</dbReference>
<dbReference type="Gene3D" id="3.40.640.10">
    <property type="entry name" value="Type I PLP-dependent aspartate aminotransferase-like (Major domain)"/>
    <property type="match status" value="1"/>
</dbReference>
<reference evidence="14 15" key="1">
    <citation type="submission" date="2023-01" db="EMBL/GenBank/DDBJ databases">
        <authorList>
            <person name="Kreplak J."/>
        </authorList>
    </citation>
    <scope>NUCLEOTIDE SEQUENCE [LARGE SCALE GENOMIC DNA]</scope>
</reference>
<dbReference type="PANTHER" id="PTHR45688">
    <property type="match status" value="1"/>
</dbReference>
<comment type="catalytic activity">
    <reaction evidence="1">
        <text>glyoxylate + L-alanine = glycine + pyruvate</text>
        <dbReference type="Rhea" id="RHEA:24248"/>
        <dbReference type="ChEBI" id="CHEBI:15361"/>
        <dbReference type="ChEBI" id="CHEBI:36655"/>
        <dbReference type="ChEBI" id="CHEBI:57305"/>
        <dbReference type="ChEBI" id="CHEBI:57972"/>
        <dbReference type="EC" id="2.6.1.44"/>
    </reaction>
</comment>
<evidence type="ECO:0000256" key="11">
    <source>
        <dbReference type="ARBA" id="ARBA00023128"/>
    </source>
</evidence>
<evidence type="ECO:0000256" key="5">
    <source>
        <dbReference type="ARBA" id="ARBA00011881"/>
    </source>
</evidence>
<keyword evidence="11" id="KW-0496">Mitochondrion</keyword>
<dbReference type="SUPFAM" id="SSF53383">
    <property type="entry name" value="PLP-dependent transferases"/>
    <property type="match status" value="2"/>
</dbReference>
<dbReference type="InterPro" id="IPR015422">
    <property type="entry name" value="PyrdxlP-dep_Trfase_small"/>
</dbReference>
<evidence type="ECO:0000256" key="8">
    <source>
        <dbReference type="ARBA" id="ARBA00022679"/>
    </source>
</evidence>
<accession>A0AAV1B8U3</accession>
<dbReference type="Gene3D" id="3.90.1150.10">
    <property type="entry name" value="Aspartate Aminotransferase, domain 1"/>
    <property type="match status" value="2"/>
</dbReference>
<dbReference type="Pfam" id="PF00202">
    <property type="entry name" value="Aminotran_3"/>
    <property type="match status" value="2"/>
</dbReference>
<evidence type="ECO:0000256" key="6">
    <source>
        <dbReference type="ARBA" id="ARBA00013049"/>
    </source>
</evidence>
<evidence type="ECO:0000256" key="2">
    <source>
        <dbReference type="ARBA" id="ARBA00001933"/>
    </source>
</evidence>
<dbReference type="FunFam" id="3.40.640.10:FF:000004">
    <property type="entry name" value="Acetylornithine aminotransferase"/>
    <property type="match status" value="1"/>
</dbReference>
<dbReference type="GO" id="GO:0005739">
    <property type="term" value="C:mitochondrion"/>
    <property type="evidence" value="ECO:0007669"/>
    <property type="project" value="UniProtKB-SubCell"/>
</dbReference>
<name>A0AAV1B8U3_VICFA</name>
<comment type="cofactor">
    <cofactor evidence="2">
        <name>pyridoxal 5'-phosphate</name>
        <dbReference type="ChEBI" id="CHEBI:597326"/>
    </cofactor>
</comment>
<evidence type="ECO:0000256" key="7">
    <source>
        <dbReference type="ARBA" id="ARBA00022576"/>
    </source>
</evidence>
<evidence type="ECO:0000313" key="14">
    <source>
        <dbReference type="EMBL" id="CAI8619006.1"/>
    </source>
</evidence>
<dbReference type="EMBL" id="OX451741">
    <property type="protein sequence ID" value="CAI8619006.1"/>
    <property type="molecule type" value="Genomic_DNA"/>
</dbReference>
<keyword evidence="9 13" id="KW-0663">Pyridoxal phosphate</keyword>
<comment type="similarity">
    <text evidence="4 13">Belongs to the class-III pyridoxal-phosphate-dependent aminotransferase family.</text>
</comment>
<evidence type="ECO:0000256" key="3">
    <source>
        <dbReference type="ARBA" id="ARBA00004173"/>
    </source>
</evidence>
<dbReference type="InterPro" id="IPR015424">
    <property type="entry name" value="PyrdxlP-dep_Trfase"/>
</dbReference>
<dbReference type="PROSITE" id="PS00600">
    <property type="entry name" value="AA_TRANSFER_CLASS_3"/>
    <property type="match status" value="1"/>
</dbReference>
<dbReference type="AlphaFoldDB" id="A0AAV1B8U3"/>
<gene>
    <name evidence="14" type="ORF">VFH_VI150400</name>
</gene>
<keyword evidence="8" id="KW-0808">Transferase</keyword>
<evidence type="ECO:0000256" key="1">
    <source>
        <dbReference type="ARBA" id="ARBA00001781"/>
    </source>
</evidence>
<protein>
    <recommendedName>
        <fullName evidence="6">alanine--glyoxylate transaminase</fullName>
        <ecNumber evidence="6">2.6.1.44</ecNumber>
    </recommendedName>
</protein>
<dbReference type="InterPro" id="IPR005814">
    <property type="entry name" value="Aminotrans_3"/>
</dbReference>
<evidence type="ECO:0000256" key="9">
    <source>
        <dbReference type="ARBA" id="ARBA00022898"/>
    </source>
</evidence>
<dbReference type="GO" id="GO:0030170">
    <property type="term" value="F:pyridoxal phosphate binding"/>
    <property type="evidence" value="ECO:0007669"/>
    <property type="project" value="InterPro"/>
</dbReference>
<evidence type="ECO:0000256" key="13">
    <source>
        <dbReference type="RuleBase" id="RU003560"/>
    </source>
</evidence>
<organism evidence="14 15">
    <name type="scientific">Vicia faba</name>
    <name type="common">Broad bean</name>
    <name type="synonym">Faba vulgaris</name>
    <dbReference type="NCBI Taxonomy" id="3906"/>
    <lineage>
        <taxon>Eukaryota</taxon>
        <taxon>Viridiplantae</taxon>
        <taxon>Streptophyta</taxon>
        <taxon>Embryophyta</taxon>
        <taxon>Tracheophyta</taxon>
        <taxon>Spermatophyta</taxon>
        <taxon>Magnoliopsida</taxon>
        <taxon>eudicotyledons</taxon>
        <taxon>Gunneridae</taxon>
        <taxon>Pentapetalae</taxon>
        <taxon>rosids</taxon>
        <taxon>fabids</taxon>
        <taxon>Fabales</taxon>
        <taxon>Fabaceae</taxon>
        <taxon>Papilionoideae</taxon>
        <taxon>50 kb inversion clade</taxon>
        <taxon>NPAAA clade</taxon>
        <taxon>Hologalegina</taxon>
        <taxon>IRL clade</taxon>
        <taxon>Fabeae</taxon>
        <taxon>Vicia</taxon>
    </lineage>
</organism>
<dbReference type="GO" id="GO:0008453">
    <property type="term" value="F:alanine-glyoxylate transaminase activity"/>
    <property type="evidence" value="ECO:0007669"/>
    <property type="project" value="UniProtKB-EC"/>
</dbReference>
<dbReference type="EC" id="2.6.1.44" evidence="6"/>
<keyword evidence="12" id="KW-0601">Photorespiration</keyword>
<sequence length="536" mass="58911">MAALQFLLKRSTKLFSSSASASASAMQKITTPPQIPPFDHQPHPYTGPTADQVFAKRKTFLGPSVFHFYQKPLNIVEGKMQYLYDETGRRYLDAFAGIVTVSCGHCHPVILNAIFEQSKLLQHATTIYLHHAIGDFAEALAAKMPANLKVVYFVNSGSEANELAMLMARLYTGNLGMISLRNAYHGGSSSTMGLTALNTWKYPIPEGEIHHVMNPDPYRGVFGADVDSYARDVQDHIDYGTSGKVAGFIAETIQGVGGAVELVPGYLKHVYDIVRKAGGVCIADEVQTGFGRTGSHYWGFETQGVTPDIVTMAKGIGNGLPLGAVVTTPEIASVMAQKIQFNTFGGNPVCSAGGLAVLKVLDNEKRQAHCAEIGSHLLERLRSLQQRHDSMSLSYNTFGMVNFAIQFFMACLAFLTFYEHCWHNMSIFHLSRANSRRLYKESVLYTIPVWIHSFLLIGDVRGRGLMLGVELVSDRKNKTPAKAETAVLFEKLRELGILVGKGGLHGNVFRIKPPMCFTKDDADFLVDALDYSITKL</sequence>
<dbReference type="Proteomes" id="UP001157006">
    <property type="component" value="Chromosome 6"/>
</dbReference>
<dbReference type="GO" id="GO:0009436">
    <property type="term" value="P:glyoxylate catabolic process"/>
    <property type="evidence" value="ECO:0007669"/>
    <property type="project" value="TreeGrafter"/>
</dbReference>